<name>A0ABS6A181_9PROT</name>
<keyword evidence="1" id="KW-0732">Signal</keyword>
<accession>A0ABS6A181</accession>
<gene>
    <name evidence="2" type="ORF">HAP95_12880</name>
</gene>
<protein>
    <submittedName>
        <fullName evidence="2">DUF302 domain-containing protein</fullName>
    </submittedName>
</protein>
<dbReference type="InterPro" id="IPR035923">
    <property type="entry name" value="TT1751-like_sf"/>
</dbReference>
<evidence type="ECO:0000313" key="3">
    <source>
        <dbReference type="Proteomes" id="UP000755654"/>
    </source>
</evidence>
<organism evidence="2 3">
    <name type="scientific">Acidithiobacillus sulfurivorans</name>
    <dbReference type="NCBI Taxonomy" id="1958756"/>
    <lineage>
        <taxon>Bacteria</taxon>
        <taxon>Pseudomonadati</taxon>
        <taxon>Pseudomonadota</taxon>
        <taxon>Acidithiobacillia</taxon>
        <taxon>Acidithiobacillales</taxon>
        <taxon>Acidithiobacillaceae</taxon>
        <taxon>Acidithiobacillus</taxon>
    </lineage>
</organism>
<sequence>MMIRLYHAVCFFALLCFCAVTASAADMYTETLPVPISKASGEIQKALSMHHFKVVMHIDILKRIEAKESVLHIQNLNPEKFQDVQAMVFCNPMLFSDLLSAHWSSAAVCPLNLTIFGKGDQTTIVYPKRVAFTHDTPADVVGVKIDNVVIAALKSIPGAHSK</sequence>
<comment type="caution">
    <text evidence="2">The sequence shown here is derived from an EMBL/GenBank/DDBJ whole genome shotgun (WGS) entry which is preliminary data.</text>
</comment>
<dbReference type="Gene3D" id="3.30.310.70">
    <property type="entry name" value="TT1751-like domain"/>
    <property type="match status" value="1"/>
</dbReference>
<evidence type="ECO:0000256" key="1">
    <source>
        <dbReference type="SAM" id="SignalP"/>
    </source>
</evidence>
<dbReference type="EMBL" id="JAAOMP010000136">
    <property type="protein sequence ID" value="MBU2761030.1"/>
    <property type="molecule type" value="Genomic_DNA"/>
</dbReference>
<proteinExistence type="predicted"/>
<feature type="chain" id="PRO_5047252002" evidence="1">
    <location>
        <begin position="25"/>
        <end position="162"/>
    </location>
</feature>
<reference evidence="2 3" key="1">
    <citation type="journal article" date="2021" name="ISME J.">
        <title>Genomic evolution of the class Acidithiobacillia: deep-branching Proteobacteria living in extreme acidic conditions.</title>
        <authorList>
            <person name="Moya-Beltran A."/>
            <person name="Beard S."/>
            <person name="Rojas-Villalobos C."/>
            <person name="Issotta F."/>
            <person name="Gallardo Y."/>
            <person name="Ulloa R."/>
            <person name="Giaveno A."/>
            <person name="Degli Esposti M."/>
            <person name="Johnson D.B."/>
            <person name="Quatrini R."/>
        </authorList>
    </citation>
    <scope>NUCLEOTIDE SEQUENCE [LARGE SCALE GENOMIC DNA]</scope>
    <source>
        <strain evidence="2 3">RW2</strain>
    </source>
</reference>
<dbReference type="SUPFAM" id="SSF103247">
    <property type="entry name" value="TT1751-like"/>
    <property type="match status" value="1"/>
</dbReference>
<keyword evidence="3" id="KW-1185">Reference proteome</keyword>
<dbReference type="Proteomes" id="UP000755654">
    <property type="component" value="Unassembled WGS sequence"/>
</dbReference>
<evidence type="ECO:0000313" key="2">
    <source>
        <dbReference type="EMBL" id="MBU2761030.1"/>
    </source>
</evidence>
<feature type="signal peptide" evidence="1">
    <location>
        <begin position="1"/>
        <end position="24"/>
    </location>
</feature>